<name>I0AGY2_IGNAJ</name>
<feature type="domain" description="Fumarate lyase N-terminal" evidence="2">
    <location>
        <begin position="11"/>
        <end position="348"/>
    </location>
</feature>
<reference evidence="3 4" key="1">
    <citation type="journal article" date="2012" name="Front. Microbiol.">
        <title>Complete genome of Ignavibacterium album, a metabolically versatile, flagellated, facultative anaerobe from the phylum Chlorobi.</title>
        <authorList>
            <person name="Liu Z."/>
            <person name="Frigaard N.-U."/>
            <person name="Vogl K."/>
            <person name="Iino T."/>
            <person name="Ohkuma M."/>
            <person name="Overmann J."/>
            <person name="Bryant D.A."/>
        </authorList>
    </citation>
    <scope>NUCLEOTIDE SEQUENCE [LARGE SCALE GENOMIC DNA]</scope>
    <source>
        <strain evidence="4">DSM 19864 / JCM 16511 / NBRC 101810 / Mat9-16</strain>
    </source>
</reference>
<evidence type="ECO:0000313" key="4">
    <source>
        <dbReference type="Proteomes" id="UP000007394"/>
    </source>
</evidence>
<dbReference type="Gene3D" id="1.20.200.10">
    <property type="entry name" value="Fumarase/aspartase (Central domain)"/>
    <property type="match status" value="1"/>
</dbReference>
<dbReference type="AlphaFoldDB" id="I0AGY2"/>
<keyword evidence="4" id="KW-1185">Reference proteome</keyword>
<accession>I0AGY2</accession>
<sequence>MRTEKDIFGSVQLPDETLYGIHTYRAIKNFPSSGEKINPYLIKAYLQVKLAATETNYKVGILEQHKYKLIVEAIERLIDETSDAIEGKSLLIYDKIIVDPLQGGAGTSLNMNINEVIANTAIALGGKNYGEYDFIHPIDDVNLSQSTNDTYPTALKIASIVLLRELTEAFANLQTELQKKENEFSSIIKLARTQLQDAVPITLGQEFGAFAQAIARDRWRLYNGEERLRSVNLGGTAVGNSINANRDYVLHVNSELNKITGLPIAKAEDLIDATQNLDVFVEVHGLVKAGATSVIKICNDIRFLSSGPFGGIGEIVLPEMQAGSSIMPGKVNPVIPEHTIQIAELVKGHDVVITNLVGSGNLELNAFLPAISHLFLKSLSLLRDAIYNLSEKCIKGIKANRDRCRENLLNSSAVAAILINEFGYDKNSELVKEAYHKKISFISLLKEKNLINEQKLNEIISREIGVKIE</sequence>
<dbReference type="EMBL" id="CP003418">
    <property type="protein sequence ID" value="AFH48239.1"/>
    <property type="molecule type" value="Genomic_DNA"/>
</dbReference>
<dbReference type="PATRIC" id="fig|945713.3.peg.527"/>
<dbReference type="PRINTS" id="PR00149">
    <property type="entry name" value="FUMRATELYASE"/>
</dbReference>
<dbReference type="InterPro" id="IPR000362">
    <property type="entry name" value="Fumarate_lyase_fam"/>
</dbReference>
<dbReference type="GO" id="GO:0006531">
    <property type="term" value="P:aspartate metabolic process"/>
    <property type="evidence" value="ECO:0007669"/>
    <property type="project" value="TreeGrafter"/>
</dbReference>
<dbReference type="GO" id="GO:0008797">
    <property type="term" value="F:aspartate ammonia-lyase activity"/>
    <property type="evidence" value="ECO:0007669"/>
    <property type="project" value="TreeGrafter"/>
</dbReference>
<dbReference type="PANTHER" id="PTHR42696:SF2">
    <property type="entry name" value="ASPARTATE AMMONIA-LYASE"/>
    <property type="match status" value="1"/>
</dbReference>
<dbReference type="SUPFAM" id="SSF48557">
    <property type="entry name" value="L-aspartase-like"/>
    <property type="match status" value="1"/>
</dbReference>
<dbReference type="InterPro" id="IPR024083">
    <property type="entry name" value="Fumarase/histidase_N"/>
</dbReference>
<dbReference type="FunFam" id="1.20.200.10:FF:000001">
    <property type="entry name" value="Fumarate hydratase, mitochondrial"/>
    <property type="match status" value="1"/>
</dbReference>
<dbReference type="HOGENOM" id="CLU_021594_4_0_10"/>
<proteinExistence type="predicted"/>
<dbReference type="Gene3D" id="1.10.275.10">
    <property type="entry name" value="Fumarase/aspartase (N-terminal domain)"/>
    <property type="match status" value="1"/>
</dbReference>
<gene>
    <name evidence="3" type="primary">aspA</name>
    <name evidence="3" type="ordered locus">IALB_0527</name>
</gene>
<evidence type="ECO:0000259" key="2">
    <source>
        <dbReference type="Pfam" id="PF00206"/>
    </source>
</evidence>
<dbReference type="InterPro" id="IPR022761">
    <property type="entry name" value="Fumarate_lyase_N"/>
</dbReference>
<dbReference type="InterPro" id="IPR051546">
    <property type="entry name" value="Aspartate_Ammonia-Lyase"/>
</dbReference>
<dbReference type="GO" id="GO:0005829">
    <property type="term" value="C:cytosol"/>
    <property type="evidence" value="ECO:0007669"/>
    <property type="project" value="TreeGrafter"/>
</dbReference>
<dbReference type="RefSeq" id="WP_014559397.1">
    <property type="nucleotide sequence ID" value="NC_017464.1"/>
</dbReference>
<dbReference type="PANTHER" id="PTHR42696">
    <property type="entry name" value="ASPARTATE AMMONIA-LYASE"/>
    <property type="match status" value="1"/>
</dbReference>
<dbReference type="NCBIfam" id="NF008909">
    <property type="entry name" value="PRK12273.1"/>
    <property type="match status" value="1"/>
</dbReference>
<dbReference type="InterPro" id="IPR008948">
    <property type="entry name" value="L-Aspartase-like"/>
</dbReference>
<dbReference type="PROSITE" id="PS00163">
    <property type="entry name" value="FUMARATE_LYASES"/>
    <property type="match status" value="1"/>
</dbReference>
<dbReference type="InterPro" id="IPR020557">
    <property type="entry name" value="Fumarate_lyase_CS"/>
</dbReference>
<protein>
    <submittedName>
        <fullName evidence="3">Aspartate ammonia-lyase</fullName>
    </submittedName>
</protein>
<evidence type="ECO:0000256" key="1">
    <source>
        <dbReference type="ARBA" id="ARBA00023239"/>
    </source>
</evidence>
<evidence type="ECO:0000313" key="3">
    <source>
        <dbReference type="EMBL" id="AFH48239.1"/>
    </source>
</evidence>
<dbReference type="OrthoDB" id="9802809at2"/>
<dbReference type="Pfam" id="PF00206">
    <property type="entry name" value="Lyase_1"/>
    <property type="match status" value="1"/>
</dbReference>
<dbReference type="STRING" id="945713.IALB_0527"/>
<dbReference type="KEGG" id="ial:IALB_0527"/>
<dbReference type="eggNOG" id="COG1027">
    <property type="taxonomic scope" value="Bacteria"/>
</dbReference>
<keyword evidence="1 3" id="KW-0456">Lyase</keyword>
<dbReference type="Proteomes" id="UP000007394">
    <property type="component" value="Chromosome"/>
</dbReference>
<organism evidence="3 4">
    <name type="scientific">Ignavibacterium album (strain DSM 19864 / JCM 16511 / NBRC 101810 / Mat9-16)</name>
    <dbReference type="NCBI Taxonomy" id="945713"/>
    <lineage>
        <taxon>Bacteria</taxon>
        <taxon>Pseudomonadati</taxon>
        <taxon>Ignavibacteriota</taxon>
        <taxon>Ignavibacteria</taxon>
        <taxon>Ignavibacteriales</taxon>
        <taxon>Ignavibacteriaceae</taxon>
        <taxon>Ignavibacterium</taxon>
    </lineage>
</organism>